<protein>
    <submittedName>
        <fullName evidence="2">SFRICE_001222</fullName>
    </submittedName>
</protein>
<feature type="region of interest" description="Disordered" evidence="1">
    <location>
        <begin position="108"/>
        <end position="131"/>
    </location>
</feature>
<dbReference type="AlphaFoldDB" id="A0A2H1X2X2"/>
<proteinExistence type="predicted"/>
<name>A0A2H1X2X2_SPOFR</name>
<accession>A0A2H1X2X2</accession>
<sequence length="131" mass="13675">MSEGNFLGVYCANISLLTLFSDTVAGYTYDILFTYVLTLVSITTSSQSGPGPGDVSAPGPAAGQDGPRASVARAVSPLARHLTSLSQLPPAAAPLPPAVYRLLASTDPPPGCLRDPEPHTHLVQWSEDTKE</sequence>
<dbReference type="EMBL" id="ODYU01012990">
    <property type="protein sequence ID" value="SOQ59576.1"/>
    <property type="molecule type" value="Genomic_DNA"/>
</dbReference>
<gene>
    <name evidence="2" type="ORF">SFRICE_001222</name>
</gene>
<evidence type="ECO:0000256" key="1">
    <source>
        <dbReference type="SAM" id="MobiDB-lite"/>
    </source>
</evidence>
<feature type="region of interest" description="Disordered" evidence="1">
    <location>
        <begin position="44"/>
        <end position="70"/>
    </location>
</feature>
<organism evidence="2">
    <name type="scientific">Spodoptera frugiperda</name>
    <name type="common">Fall armyworm</name>
    <dbReference type="NCBI Taxonomy" id="7108"/>
    <lineage>
        <taxon>Eukaryota</taxon>
        <taxon>Metazoa</taxon>
        <taxon>Ecdysozoa</taxon>
        <taxon>Arthropoda</taxon>
        <taxon>Hexapoda</taxon>
        <taxon>Insecta</taxon>
        <taxon>Pterygota</taxon>
        <taxon>Neoptera</taxon>
        <taxon>Endopterygota</taxon>
        <taxon>Lepidoptera</taxon>
        <taxon>Glossata</taxon>
        <taxon>Ditrysia</taxon>
        <taxon>Noctuoidea</taxon>
        <taxon>Noctuidae</taxon>
        <taxon>Amphipyrinae</taxon>
        <taxon>Spodoptera</taxon>
    </lineage>
</organism>
<reference evidence="2" key="1">
    <citation type="submission" date="2016-07" db="EMBL/GenBank/DDBJ databases">
        <authorList>
            <person name="Bretaudeau A."/>
        </authorList>
    </citation>
    <scope>NUCLEOTIDE SEQUENCE</scope>
    <source>
        <strain evidence="2">Rice</strain>
        <tissue evidence="2">Whole body</tissue>
    </source>
</reference>
<evidence type="ECO:0000313" key="2">
    <source>
        <dbReference type="EMBL" id="SOQ59576.1"/>
    </source>
</evidence>